<dbReference type="Proteomes" id="UP000325434">
    <property type="component" value="Unassembled WGS sequence"/>
</dbReference>
<dbReference type="GO" id="GO:0009116">
    <property type="term" value="P:nucleoside metabolic process"/>
    <property type="evidence" value="ECO:0007669"/>
    <property type="project" value="InterPro"/>
</dbReference>
<reference evidence="1" key="1">
    <citation type="submission" date="2019-04" db="EMBL/GenBank/DDBJ databases">
        <title>Friends and foes A comparative genomics study of 23 Aspergillus species from section Flavi.</title>
        <authorList>
            <consortium name="DOE Joint Genome Institute"/>
            <person name="Kjaerbolling I."/>
            <person name="Vesth T."/>
            <person name="Frisvad J.C."/>
            <person name="Nybo J.L."/>
            <person name="Theobald S."/>
            <person name="Kildgaard S."/>
            <person name="Isbrandt T."/>
            <person name="Kuo A."/>
            <person name="Sato A."/>
            <person name="Lyhne E.K."/>
            <person name="Kogle M.E."/>
            <person name="Wiebenga A."/>
            <person name="Kun R.S."/>
            <person name="Lubbers R.J."/>
            <person name="Makela M.R."/>
            <person name="Barry K."/>
            <person name="Chovatia M."/>
            <person name="Clum A."/>
            <person name="Daum C."/>
            <person name="Haridas S."/>
            <person name="He G."/>
            <person name="LaButti K."/>
            <person name="Lipzen A."/>
            <person name="Mondo S."/>
            <person name="Riley R."/>
            <person name="Salamov A."/>
            <person name="Simmons B.A."/>
            <person name="Magnuson J.K."/>
            <person name="Henrissat B."/>
            <person name="Mortensen U.H."/>
            <person name="Larsen T.O."/>
            <person name="Devries R.P."/>
            <person name="Grigoriev I.V."/>
            <person name="Machida M."/>
            <person name="Baker S.E."/>
            <person name="Andersen M.R."/>
        </authorList>
    </citation>
    <scope>NUCLEOTIDE SEQUENCE [LARGE SCALE GENOMIC DNA]</scope>
    <source>
        <strain evidence="1">CBS 121.62</strain>
    </source>
</reference>
<proteinExistence type="predicted"/>
<dbReference type="InterPro" id="IPR035994">
    <property type="entry name" value="Nucleoside_phosphorylase_sf"/>
</dbReference>
<dbReference type="VEuPathDB" id="FungiDB:F9C07_2200969"/>
<dbReference type="Gene3D" id="3.40.50.1580">
    <property type="entry name" value="Nucleoside phosphorylase domain"/>
    <property type="match status" value="1"/>
</dbReference>
<gene>
    <name evidence="1" type="ORF">BDV35DRAFT_356861</name>
</gene>
<protein>
    <submittedName>
        <fullName evidence="1">Nucleoside phosphorylase domain-containing protein</fullName>
    </submittedName>
</protein>
<evidence type="ECO:0000313" key="1">
    <source>
        <dbReference type="EMBL" id="KAB8245455.1"/>
    </source>
</evidence>
<dbReference type="GO" id="GO:0003824">
    <property type="term" value="F:catalytic activity"/>
    <property type="evidence" value="ECO:0007669"/>
    <property type="project" value="InterPro"/>
</dbReference>
<dbReference type="PANTHER" id="PTHR46082:SF11">
    <property type="entry name" value="AAA+ ATPASE DOMAIN-CONTAINING PROTEIN-RELATED"/>
    <property type="match status" value="1"/>
</dbReference>
<dbReference type="PANTHER" id="PTHR46082">
    <property type="entry name" value="ATP/GTP-BINDING PROTEIN-RELATED"/>
    <property type="match status" value="1"/>
</dbReference>
<dbReference type="SUPFAM" id="SSF53167">
    <property type="entry name" value="Purine and uridine phosphorylases"/>
    <property type="match status" value="1"/>
</dbReference>
<dbReference type="VEuPathDB" id="FungiDB:AFLA_008078"/>
<sequence>MLSHDDYTIGWISALPLELAAAKVVLDKVHPKLSPPGHDRNGYTFGEIRGHNVVLTCLPYGVYGTNAAGAVAEQMLSTFSSIRFGLMVGIGGGVPSPSADIRLGDVVVSKLTGTLSGVVQYDYGKTFLSGKVERTGVLNKPPPILLKALSDLVSDHWVGRARFHVLVPVLPQLITEGIY</sequence>
<organism evidence="1">
    <name type="scientific">Aspergillus flavus</name>
    <dbReference type="NCBI Taxonomy" id="5059"/>
    <lineage>
        <taxon>Eukaryota</taxon>
        <taxon>Fungi</taxon>
        <taxon>Dikarya</taxon>
        <taxon>Ascomycota</taxon>
        <taxon>Pezizomycotina</taxon>
        <taxon>Eurotiomycetes</taxon>
        <taxon>Eurotiomycetidae</taxon>
        <taxon>Eurotiales</taxon>
        <taxon>Aspergillaceae</taxon>
        <taxon>Aspergillus</taxon>
        <taxon>Aspergillus subgen. Circumdati</taxon>
    </lineage>
</organism>
<dbReference type="InterPro" id="IPR053137">
    <property type="entry name" value="NLR-like"/>
</dbReference>
<name>A0A5N6GU34_ASPFL</name>
<dbReference type="EMBL" id="ML734612">
    <property type="protein sequence ID" value="KAB8245455.1"/>
    <property type="molecule type" value="Genomic_DNA"/>
</dbReference>
<accession>A0A5N6GU34</accession>
<dbReference type="AlphaFoldDB" id="A0A5N6GU34"/>